<keyword evidence="3" id="KW-0863">Zinc-finger</keyword>
<evidence type="ECO:0000256" key="3">
    <source>
        <dbReference type="ARBA" id="ARBA00022771"/>
    </source>
</evidence>
<evidence type="ECO:0000256" key="5">
    <source>
        <dbReference type="ARBA" id="ARBA00022853"/>
    </source>
</evidence>
<evidence type="ECO:0000256" key="7">
    <source>
        <dbReference type="ARBA" id="ARBA00023163"/>
    </source>
</evidence>
<keyword evidence="2" id="KW-0479">Metal-binding</keyword>
<keyword evidence="7" id="KW-0804">Transcription</keyword>
<evidence type="ECO:0000256" key="6">
    <source>
        <dbReference type="ARBA" id="ARBA00023015"/>
    </source>
</evidence>
<organism evidence="11 12">
    <name type="scientific">Acrobeloides nanus</name>
    <dbReference type="NCBI Taxonomy" id="290746"/>
    <lineage>
        <taxon>Eukaryota</taxon>
        <taxon>Metazoa</taxon>
        <taxon>Ecdysozoa</taxon>
        <taxon>Nematoda</taxon>
        <taxon>Chromadorea</taxon>
        <taxon>Rhabditida</taxon>
        <taxon>Tylenchina</taxon>
        <taxon>Cephalobomorpha</taxon>
        <taxon>Cephaloboidea</taxon>
        <taxon>Cephalobidae</taxon>
        <taxon>Acrobeloides</taxon>
    </lineage>
</organism>
<dbReference type="GO" id="GO:0006325">
    <property type="term" value="P:chromatin organization"/>
    <property type="evidence" value="ECO:0007669"/>
    <property type="project" value="UniProtKB-KW"/>
</dbReference>
<dbReference type="PANTHER" id="PTHR22597:SF0">
    <property type="entry name" value="POLYCOMB PROTEIN SUZ12"/>
    <property type="match status" value="1"/>
</dbReference>
<evidence type="ECO:0000259" key="9">
    <source>
        <dbReference type="Pfam" id="PF09733"/>
    </source>
</evidence>
<keyword evidence="5" id="KW-0156">Chromatin regulator</keyword>
<accession>A0A914E6L4</accession>
<reference evidence="12" key="1">
    <citation type="submission" date="2022-11" db="UniProtKB">
        <authorList>
            <consortium name="WormBaseParasite"/>
        </authorList>
    </citation>
    <scope>IDENTIFICATION</scope>
</reference>
<keyword evidence="6" id="KW-0805">Transcription regulation</keyword>
<dbReference type="GO" id="GO:0035098">
    <property type="term" value="C:ESC/E(Z) complex"/>
    <property type="evidence" value="ECO:0007669"/>
    <property type="project" value="TreeGrafter"/>
</dbReference>
<feature type="region of interest" description="Disordered" evidence="8">
    <location>
        <begin position="569"/>
        <end position="599"/>
    </location>
</feature>
<keyword evidence="4" id="KW-0862">Zinc</keyword>
<dbReference type="Proteomes" id="UP000887540">
    <property type="component" value="Unplaced"/>
</dbReference>
<dbReference type="GO" id="GO:0031490">
    <property type="term" value="F:chromatin DNA binding"/>
    <property type="evidence" value="ECO:0007669"/>
    <property type="project" value="TreeGrafter"/>
</dbReference>
<dbReference type="Pfam" id="PF09733">
    <property type="entry name" value="VEFS-Box"/>
    <property type="match status" value="1"/>
</dbReference>
<feature type="domain" description="Polycomb protein VEFS-Box" evidence="9">
    <location>
        <begin position="370"/>
        <end position="470"/>
    </location>
</feature>
<dbReference type="GO" id="GO:0016586">
    <property type="term" value="C:RSC-type complex"/>
    <property type="evidence" value="ECO:0007669"/>
    <property type="project" value="TreeGrafter"/>
</dbReference>
<evidence type="ECO:0000313" key="12">
    <source>
        <dbReference type="WBParaSite" id="ACRNAN_scaffold606.g9848.t1"/>
    </source>
</evidence>
<dbReference type="InterPro" id="IPR057540">
    <property type="entry name" value="Znf_SUZ12"/>
</dbReference>
<feature type="region of interest" description="Disordered" evidence="8">
    <location>
        <begin position="544"/>
        <end position="563"/>
    </location>
</feature>
<name>A0A914E6L4_9BILA</name>
<feature type="domain" description="Polycomb protein SUZ12-like zinc finger" evidence="10">
    <location>
        <begin position="228"/>
        <end position="261"/>
    </location>
</feature>
<dbReference type="AlphaFoldDB" id="A0A914E6L4"/>
<sequence>MLCDKGKSLRSSPTKSSRLKQDEMLMFGAKQLTEITKETQDVLDGDGGIVFIESERLDITGDEWKSKEDFIPELLRLAKKFHSNPFITLSVVEDSASNESSCSDTDSEQSSPTKHNILEKSRSWNKVNFAFEFPRIAYQFAMESDDFPVDANLEEEKLHNVKSLLLENDQKPSKQDWEGSTKKVGAENRFKENHKNMLTKWEEDPQDESTLPPPPKTYMIRILSTPQKCYFCSVSCFSLMALMKHLKLCHPRFHFVYRPNLQVGENQTLPGITVTLNTYYDGSNEINPMSHYIKSRVKEPQQRPPNNIVTFLVIKNKAMMSRKVDKNMKVIISKTGEQLNGLNSAKICDRELKMIYFDERHRHPTIPFKRIVFANDGNAKSINHSWLLQLMKIKIDEIKDLLDFEKEFMLLWNKFLLESRVTAPAHSQLYRMCRTFLEKYRLVMIEKNLFVPWASHIAFLSQRGLLDWSQVYDLIMRTEFSYDPLQDPQHILSKYKHKIGQKGRGMDNFEEMLKSHRNTHSNMPNGVGLIPSFISEIKQRLDLAETGSSSSSSTSTSTRSSMERDIPIQVQPNSAQPQASNSVRCAHRRNGEKDLSMFL</sequence>
<evidence type="ECO:0000256" key="8">
    <source>
        <dbReference type="SAM" id="MobiDB-lite"/>
    </source>
</evidence>
<protein>
    <submittedName>
        <fullName evidence="12">Polycomb protein VEFS-Box domain-containing protein</fullName>
    </submittedName>
</protein>
<feature type="region of interest" description="Disordered" evidence="8">
    <location>
        <begin position="1"/>
        <end position="20"/>
    </location>
</feature>
<feature type="compositionally biased region" description="Low complexity" evidence="8">
    <location>
        <begin position="99"/>
        <end position="111"/>
    </location>
</feature>
<evidence type="ECO:0000256" key="1">
    <source>
        <dbReference type="ARBA" id="ARBA00007416"/>
    </source>
</evidence>
<evidence type="ECO:0000256" key="4">
    <source>
        <dbReference type="ARBA" id="ARBA00022833"/>
    </source>
</evidence>
<feature type="compositionally biased region" description="Low complexity" evidence="8">
    <location>
        <begin position="548"/>
        <end position="560"/>
    </location>
</feature>
<keyword evidence="11" id="KW-1185">Reference proteome</keyword>
<proteinExistence type="inferred from homology"/>
<comment type="similarity">
    <text evidence="1">Belongs to the VEFS (VRN2-EMF2-FIS2-SU(Z)12) family.</text>
</comment>
<evidence type="ECO:0000256" key="2">
    <source>
        <dbReference type="ARBA" id="ARBA00022723"/>
    </source>
</evidence>
<feature type="region of interest" description="Disordered" evidence="8">
    <location>
        <begin position="97"/>
        <end position="117"/>
    </location>
</feature>
<feature type="compositionally biased region" description="Polar residues" evidence="8">
    <location>
        <begin position="570"/>
        <end position="583"/>
    </location>
</feature>
<dbReference type="GO" id="GO:0008270">
    <property type="term" value="F:zinc ion binding"/>
    <property type="evidence" value="ECO:0007669"/>
    <property type="project" value="UniProtKB-KW"/>
</dbReference>
<dbReference type="InterPro" id="IPR019135">
    <property type="entry name" value="Polycomb_protein_VEFS-Box"/>
</dbReference>
<dbReference type="WBParaSite" id="ACRNAN_scaffold606.g9848.t1">
    <property type="protein sequence ID" value="ACRNAN_scaffold606.g9848.t1"/>
    <property type="gene ID" value="ACRNAN_scaffold606.g9848"/>
</dbReference>
<dbReference type="Pfam" id="PF23320">
    <property type="entry name" value="Zn_SUZ12"/>
    <property type="match status" value="1"/>
</dbReference>
<feature type="compositionally biased region" description="Basic and acidic residues" evidence="8">
    <location>
        <begin position="589"/>
        <end position="599"/>
    </location>
</feature>
<dbReference type="PANTHER" id="PTHR22597">
    <property type="entry name" value="POLYCOMB GROUP PROTEIN"/>
    <property type="match status" value="1"/>
</dbReference>
<evidence type="ECO:0000313" key="11">
    <source>
        <dbReference type="Proteomes" id="UP000887540"/>
    </source>
</evidence>
<evidence type="ECO:0000259" key="10">
    <source>
        <dbReference type="Pfam" id="PF23320"/>
    </source>
</evidence>